<keyword evidence="8" id="KW-1185">Reference proteome</keyword>
<comment type="caution">
    <text evidence="7">The sequence shown here is derived from an EMBL/GenBank/DDBJ whole genome shotgun (WGS) entry which is preliminary data.</text>
</comment>
<dbReference type="Pfam" id="PF13517">
    <property type="entry name" value="FG-GAP_3"/>
    <property type="match status" value="2"/>
</dbReference>
<dbReference type="PANTHER" id="PTHR21419:SF23">
    <property type="entry name" value="PROTEIN DEFECTIVE IN EXINE FORMATION 1"/>
    <property type="match status" value="1"/>
</dbReference>
<dbReference type="Gene3D" id="2.130.10.10">
    <property type="entry name" value="YVTN repeat-like/Quinoprotein amine dehydrogenase"/>
    <property type="match status" value="1"/>
</dbReference>
<evidence type="ECO:0000313" key="7">
    <source>
        <dbReference type="EMBL" id="KPV49921.1"/>
    </source>
</evidence>
<evidence type="ECO:0000256" key="4">
    <source>
        <dbReference type="ARBA" id="ARBA00022989"/>
    </source>
</evidence>
<dbReference type="EMBL" id="LJCR01001674">
    <property type="protein sequence ID" value="KPV49921.1"/>
    <property type="molecule type" value="Genomic_DNA"/>
</dbReference>
<dbReference type="InterPro" id="IPR032295">
    <property type="entry name" value="DUF4842"/>
</dbReference>
<proteinExistence type="predicted"/>
<dbReference type="InterPro" id="IPR045232">
    <property type="entry name" value="FAM234"/>
</dbReference>
<reference evidence="7 8" key="1">
    <citation type="submission" date="2015-09" db="EMBL/GenBank/DDBJ databases">
        <title>Draft genome sequence of Kouleothrix aurantiaca JCM 19913.</title>
        <authorList>
            <person name="Hemp J."/>
        </authorList>
    </citation>
    <scope>NUCLEOTIDE SEQUENCE [LARGE SCALE GENOMIC DNA]</scope>
    <source>
        <strain evidence="7 8">COM-B</strain>
    </source>
</reference>
<organism evidence="7 8">
    <name type="scientific">Kouleothrix aurantiaca</name>
    <dbReference type="NCBI Taxonomy" id="186479"/>
    <lineage>
        <taxon>Bacteria</taxon>
        <taxon>Bacillati</taxon>
        <taxon>Chloroflexota</taxon>
        <taxon>Chloroflexia</taxon>
        <taxon>Chloroflexales</taxon>
        <taxon>Roseiflexineae</taxon>
        <taxon>Roseiflexaceae</taxon>
        <taxon>Kouleothrix</taxon>
    </lineage>
</organism>
<evidence type="ECO:0000256" key="5">
    <source>
        <dbReference type="ARBA" id="ARBA00023136"/>
    </source>
</evidence>
<dbReference type="GO" id="GO:0016020">
    <property type="term" value="C:membrane"/>
    <property type="evidence" value="ECO:0007669"/>
    <property type="project" value="UniProtKB-SubCell"/>
</dbReference>
<evidence type="ECO:0000313" key="8">
    <source>
        <dbReference type="Proteomes" id="UP000050509"/>
    </source>
</evidence>
<dbReference type="Pfam" id="PF16130">
    <property type="entry name" value="DUF4842"/>
    <property type="match status" value="1"/>
</dbReference>
<keyword evidence="5" id="KW-0472">Membrane</keyword>
<gene>
    <name evidence="7" type="ORF">SE17_29900</name>
</gene>
<evidence type="ECO:0000259" key="6">
    <source>
        <dbReference type="Pfam" id="PF16130"/>
    </source>
</evidence>
<dbReference type="PANTHER" id="PTHR21419">
    <property type="match status" value="1"/>
</dbReference>
<dbReference type="InterPro" id="IPR028994">
    <property type="entry name" value="Integrin_alpha_N"/>
</dbReference>
<feature type="domain" description="DUF4842" evidence="6">
    <location>
        <begin position="6"/>
        <end position="70"/>
    </location>
</feature>
<sequence>MHLVMPGHLDNTQKVNTAFDPNTPLKGYDLPLAQIFDPNWRWPIEYAGIWRSYPQYVNYIGSGGTRSTDWAADANAVSSWVWGYAPATQSIQQIKPSADAPESRYFGGPAAGDVNGDGQQEIAPGNLLANRVELYDALRRPMPGWPQATGGGGKASPVLADLNKDGKPEILAGAEDGKVYAWFANGTPVPGWPVRVSSARILATPAVADIDKDGSVEVVVPAADGKLYAVSASGALKAGWPVSIGNQLDINGSQVINSSPRIADLDGSGNLKIVVGSTDHRVYAFNGNGSLAWSYLTGDMILGAPAIADFDATHAGKEVAVASGDSYVYLLDKDGARIRRKRTGWTIRSTPLAADLDGDGKPELLVGGDDGKLYTWHGDGTTVAGWPQTTPAPIFGGPAVGDLDGDGKPEVFAGSDNAHVYAWHANGTPVKNWPRITSLAVKGRPVVAQMQAGAAPQVVVADFGGQLYAFDKLQRVYVPLTRR</sequence>
<dbReference type="Gene3D" id="2.130.10.130">
    <property type="entry name" value="Integrin alpha, N-terminal"/>
    <property type="match status" value="1"/>
</dbReference>
<comment type="subcellular location">
    <subcellularLocation>
        <location evidence="1">Membrane</location>
        <topology evidence="1">Single-pass membrane protein</topology>
    </subcellularLocation>
</comment>
<evidence type="ECO:0000256" key="3">
    <source>
        <dbReference type="ARBA" id="ARBA00022729"/>
    </source>
</evidence>
<dbReference type="Proteomes" id="UP000050509">
    <property type="component" value="Unassembled WGS sequence"/>
</dbReference>
<name>A0A0P9CVF5_9CHLR</name>
<dbReference type="InterPro" id="IPR015943">
    <property type="entry name" value="WD40/YVTN_repeat-like_dom_sf"/>
</dbReference>
<dbReference type="SUPFAM" id="SSF69318">
    <property type="entry name" value="Integrin alpha N-terminal domain"/>
    <property type="match status" value="1"/>
</dbReference>
<dbReference type="AlphaFoldDB" id="A0A0P9CVF5"/>
<keyword evidence="4" id="KW-1133">Transmembrane helix</keyword>
<evidence type="ECO:0000256" key="2">
    <source>
        <dbReference type="ARBA" id="ARBA00022692"/>
    </source>
</evidence>
<keyword evidence="2" id="KW-0812">Transmembrane</keyword>
<keyword evidence="3" id="KW-0732">Signal</keyword>
<protein>
    <recommendedName>
        <fullName evidence="6">DUF4842 domain-containing protein</fullName>
    </recommendedName>
</protein>
<evidence type="ECO:0000256" key="1">
    <source>
        <dbReference type="ARBA" id="ARBA00004167"/>
    </source>
</evidence>
<accession>A0A0P9CVF5</accession>
<dbReference type="InterPro" id="IPR013517">
    <property type="entry name" value="FG-GAP"/>
</dbReference>